<dbReference type="VEuPathDB" id="FungiDB:SCHCODRAFT_02183217"/>
<evidence type="ECO:0000256" key="1">
    <source>
        <dbReference type="ARBA" id="ARBA00009003"/>
    </source>
</evidence>
<dbReference type="PANTHER" id="PTHR32385">
    <property type="entry name" value="MANNOSYL PHOSPHORYLINOSITOL CERAMIDE SYNTHASE"/>
    <property type="match status" value="1"/>
</dbReference>
<dbReference type="InParanoid" id="D8PYS0"/>
<dbReference type="EMBL" id="GL377304">
    <property type="protein sequence ID" value="EFI98742.1"/>
    <property type="molecule type" value="Genomic_DNA"/>
</dbReference>
<dbReference type="InterPro" id="IPR029044">
    <property type="entry name" value="Nucleotide-diphossugar_trans"/>
</dbReference>
<accession>D8PYS0</accession>
<dbReference type="PANTHER" id="PTHR32385:SF15">
    <property type="entry name" value="INOSITOL PHOSPHOCERAMIDE MANNOSYLTRANSFERASE 1"/>
    <property type="match status" value="1"/>
</dbReference>
<dbReference type="InterPro" id="IPR051706">
    <property type="entry name" value="Glycosyltransferase_domain"/>
</dbReference>
<comment type="similarity">
    <text evidence="1">Belongs to the glycosyltransferase 32 family.</text>
</comment>
<evidence type="ECO:0000313" key="5">
    <source>
        <dbReference type="EMBL" id="EFI98742.1"/>
    </source>
</evidence>
<dbReference type="GO" id="GO:0051999">
    <property type="term" value="P:mannosyl-inositol phosphorylceramide biosynthetic process"/>
    <property type="evidence" value="ECO:0007669"/>
    <property type="project" value="TreeGrafter"/>
</dbReference>
<evidence type="ECO:0000256" key="2">
    <source>
        <dbReference type="ARBA" id="ARBA00022679"/>
    </source>
</evidence>
<keyword evidence="4" id="KW-1133">Transmembrane helix</keyword>
<dbReference type="GO" id="GO:0016020">
    <property type="term" value="C:membrane"/>
    <property type="evidence" value="ECO:0007669"/>
    <property type="project" value="GOC"/>
</dbReference>
<dbReference type="STRING" id="578458.D8PYS0"/>
<name>D8PYS0_SCHCM</name>
<organism evidence="6">
    <name type="scientific">Schizophyllum commune (strain H4-8 / FGSC 9210)</name>
    <name type="common">Split gill fungus</name>
    <dbReference type="NCBI Taxonomy" id="578458"/>
    <lineage>
        <taxon>Eukaryota</taxon>
        <taxon>Fungi</taxon>
        <taxon>Dikarya</taxon>
        <taxon>Basidiomycota</taxon>
        <taxon>Agaricomycotina</taxon>
        <taxon>Agaricomycetes</taxon>
        <taxon>Agaricomycetidae</taxon>
        <taxon>Agaricales</taxon>
        <taxon>Schizophyllaceae</taxon>
        <taxon>Schizophyllum</taxon>
    </lineage>
</organism>
<dbReference type="Gene3D" id="3.90.550.20">
    <property type="match status" value="1"/>
</dbReference>
<feature type="region of interest" description="Disordered" evidence="3">
    <location>
        <begin position="339"/>
        <end position="362"/>
    </location>
</feature>
<proteinExistence type="inferred from homology"/>
<keyword evidence="4" id="KW-0812">Transmembrane</keyword>
<dbReference type="Proteomes" id="UP000007431">
    <property type="component" value="Unassembled WGS sequence"/>
</dbReference>
<evidence type="ECO:0000256" key="3">
    <source>
        <dbReference type="SAM" id="MobiDB-lite"/>
    </source>
</evidence>
<dbReference type="Pfam" id="PF04488">
    <property type="entry name" value="Gly_transf_sug"/>
    <property type="match status" value="1"/>
</dbReference>
<protein>
    <submittedName>
        <fullName evidence="5">Glycosyltransferase family 32 protein</fullName>
    </submittedName>
</protein>
<feature type="transmembrane region" description="Helical" evidence="4">
    <location>
        <begin position="33"/>
        <end position="53"/>
    </location>
</feature>
<reference evidence="5 6" key="1">
    <citation type="journal article" date="2010" name="Nat. Biotechnol.">
        <title>Genome sequence of the model mushroom Schizophyllum commune.</title>
        <authorList>
            <person name="Ohm R.A."/>
            <person name="de Jong J.F."/>
            <person name="Lugones L.G."/>
            <person name="Aerts A."/>
            <person name="Kothe E."/>
            <person name="Stajich J.E."/>
            <person name="de Vries R.P."/>
            <person name="Record E."/>
            <person name="Levasseur A."/>
            <person name="Baker S.E."/>
            <person name="Bartholomew K.A."/>
            <person name="Coutinho P.M."/>
            <person name="Erdmann S."/>
            <person name="Fowler T.J."/>
            <person name="Gathman A.C."/>
            <person name="Lombard V."/>
            <person name="Henrissat B."/>
            <person name="Knabe N."/>
            <person name="Kuees U."/>
            <person name="Lilly W.W."/>
            <person name="Lindquist E."/>
            <person name="Lucas S."/>
            <person name="Magnuson J.K."/>
            <person name="Piumi F."/>
            <person name="Raudaskoski M."/>
            <person name="Salamov A."/>
            <person name="Schmutz J."/>
            <person name="Schwarze F.W.M.R."/>
            <person name="vanKuyk P.A."/>
            <person name="Horton J.S."/>
            <person name="Grigoriev I.V."/>
            <person name="Woesten H.A.B."/>
        </authorList>
    </citation>
    <scope>NUCLEOTIDE SEQUENCE [LARGE SCALE GENOMIC DNA]</scope>
    <source>
        <strain evidence="6">H4-8 / FGSC 9210</strain>
    </source>
</reference>
<keyword evidence="6" id="KW-1185">Reference proteome</keyword>
<evidence type="ECO:0000313" key="6">
    <source>
        <dbReference type="Proteomes" id="UP000007431"/>
    </source>
</evidence>
<dbReference type="InterPro" id="IPR007577">
    <property type="entry name" value="GlycoTrfase_DXD_sugar-bd_CS"/>
</dbReference>
<dbReference type="SUPFAM" id="SSF53448">
    <property type="entry name" value="Nucleotide-diphospho-sugar transferases"/>
    <property type="match status" value="1"/>
</dbReference>
<dbReference type="eggNOG" id="ENOG502QS3D">
    <property type="taxonomic scope" value="Eukaryota"/>
</dbReference>
<sequence length="362" mass="40786">MPSFSRAFNARRLAWIAAPTLLAITWFARHRIYIAYCLAYTYFAFTFLPTAVIGEGDGFDLLAVRPPPDAPEIVPRILHQVRLGNIEMREKWIAGRQSCLDAHQGRNWTFIMWEDENADAFVKENYPDLFDMYRGYGQEIQRSNVIRYLILNKMGGIYLDLDVKCKVPLDPFLTQSWLSPPGLPTGINNAFLTSTPGNPFLGFVIERLQAYDLNWISLYATDMFSAGCHFISTMHALYPQRDQLKVLPEGYKLGGISNNHIFEHFGAGSWHRADAAAIKIVGNVVEWILRIIRWTWRPILAIGVLVCGGVAAQSLCAAAFAAHERRRAAYGALPWDEEHALTPRSSSPPSPTRSSPAGEKVW</sequence>
<dbReference type="GO" id="GO:0000030">
    <property type="term" value="F:mannosyltransferase activity"/>
    <property type="evidence" value="ECO:0007669"/>
    <property type="project" value="TreeGrafter"/>
</dbReference>
<dbReference type="HOGENOM" id="CLU_765377_0_0_1"/>
<dbReference type="AlphaFoldDB" id="D8PYS0"/>
<dbReference type="OMA" id="IWTDDKA"/>
<evidence type="ECO:0000256" key="4">
    <source>
        <dbReference type="SAM" id="Phobius"/>
    </source>
</evidence>
<keyword evidence="2 5" id="KW-0808">Transferase</keyword>
<gene>
    <name evidence="5" type="ORF">SCHCODRAFT_66391</name>
</gene>
<feature type="transmembrane region" description="Helical" evidence="4">
    <location>
        <begin position="299"/>
        <end position="322"/>
    </location>
</feature>
<keyword evidence="4" id="KW-0472">Membrane</keyword>